<organism evidence="3 4">
    <name type="scientific">Celeribacter neptunius</name>
    <dbReference type="NCBI Taxonomy" id="588602"/>
    <lineage>
        <taxon>Bacteria</taxon>
        <taxon>Pseudomonadati</taxon>
        <taxon>Pseudomonadota</taxon>
        <taxon>Alphaproteobacteria</taxon>
        <taxon>Rhodobacterales</taxon>
        <taxon>Roseobacteraceae</taxon>
        <taxon>Celeribacter</taxon>
    </lineage>
</organism>
<evidence type="ECO:0000313" key="3">
    <source>
        <dbReference type="EMBL" id="SFI47406.1"/>
    </source>
</evidence>
<dbReference type="OrthoDB" id="5186924at2"/>
<feature type="transmembrane region" description="Helical" evidence="1">
    <location>
        <begin position="73"/>
        <end position="106"/>
    </location>
</feature>
<name>A0A1I3IHL2_9RHOB</name>
<evidence type="ECO:0000259" key="2">
    <source>
        <dbReference type="Pfam" id="PF07331"/>
    </source>
</evidence>
<dbReference type="AlphaFoldDB" id="A0A1I3IHL2"/>
<dbReference type="EMBL" id="FORH01000001">
    <property type="protein sequence ID" value="SFI47406.1"/>
    <property type="molecule type" value="Genomic_DNA"/>
</dbReference>
<keyword evidence="1" id="KW-0472">Membrane</keyword>
<feature type="transmembrane region" description="Helical" evidence="1">
    <location>
        <begin position="40"/>
        <end position="61"/>
    </location>
</feature>
<dbReference type="InterPro" id="IPR009936">
    <property type="entry name" value="DUF1468"/>
</dbReference>
<feature type="transmembrane region" description="Helical" evidence="1">
    <location>
        <begin position="7"/>
        <end position="28"/>
    </location>
</feature>
<sequence>MRRLISHLGPVIMLMAGLGFAIGAATSLELGSFRRMGPGAFPLLVGAVLSLLALTALIENLRRPMHVDKADPWAVLGVIGGVSAFAFLTPLAGVLPATALAVFATGSVIPEFRWPYRIALALGVSMAVWLIFVLGLGIPFVAIRGL</sequence>
<proteinExistence type="predicted"/>
<keyword evidence="1" id="KW-1133">Transmembrane helix</keyword>
<feature type="transmembrane region" description="Helical" evidence="1">
    <location>
        <begin position="118"/>
        <end position="143"/>
    </location>
</feature>
<keyword evidence="1" id="KW-0812">Transmembrane</keyword>
<evidence type="ECO:0000313" key="4">
    <source>
        <dbReference type="Proteomes" id="UP000199630"/>
    </source>
</evidence>
<reference evidence="4" key="1">
    <citation type="submission" date="2016-10" db="EMBL/GenBank/DDBJ databases">
        <authorList>
            <person name="Varghese N."/>
            <person name="Submissions S."/>
        </authorList>
    </citation>
    <scope>NUCLEOTIDE SEQUENCE [LARGE SCALE GENOMIC DNA]</scope>
    <source>
        <strain evidence="4">DSM 26471</strain>
    </source>
</reference>
<gene>
    <name evidence="3" type="ORF">SAMN04487991_0007</name>
</gene>
<protein>
    <submittedName>
        <fullName evidence="3">Tripartite tricarboxylate transporter TctB family protein</fullName>
    </submittedName>
</protein>
<feature type="domain" description="DUF1468" evidence="2">
    <location>
        <begin position="11"/>
        <end position="140"/>
    </location>
</feature>
<evidence type="ECO:0000256" key="1">
    <source>
        <dbReference type="SAM" id="Phobius"/>
    </source>
</evidence>
<accession>A0A1I3IHL2</accession>
<dbReference type="Proteomes" id="UP000199630">
    <property type="component" value="Unassembled WGS sequence"/>
</dbReference>
<dbReference type="STRING" id="588602.SAMN04487991_0007"/>
<dbReference type="RefSeq" id="WP_090055334.1">
    <property type="nucleotide sequence ID" value="NZ_FORH01000001.1"/>
</dbReference>
<keyword evidence="4" id="KW-1185">Reference proteome</keyword>
<dbReference type="Pfam" id="PF07331">
    <property type="entry name" value="TctB"/>
    <property type="match status" value="1"/>
</dbReference>